<feature type="compositionally biased region" description="Polar residues" evidence="1">
    <location>
        <begin position="26"/>
        <end position="35"/>
    </location>
</feature>
<dbReference type="STRING" id="1095629.A0A0C9XV85"/>
<feature type="compositionally biased region" description="Polar residues" evidence="1">
    <location>
        <begin position="311"/>
        <end position="321"/>
    </location>
</feature>
<dbReference type="OrthoDB" id="79830at2759"/>
<evidence type="ECO:0008006" key="4">
    <source>
        <dbReference type="Google" id="ProtNLM"/>
    </source>
</evidence>
<feature type="region of interest" description="Disordered" evidence="1">
    <location>
        <begin position="527"/>
        <end position="568"/>
    </location>
</feature>
<sequence length="795" mass="85316">MSVSRTIASRRDRRQQSLPYARPRQNAATSWSFSNILKYIIPSRSKELEEEEEQGEESYSDDSNNDSEPPNEHTSHAGITTPPPPPSRPTAEQAIPSLLETPPDAQTHPPDNLQTVSNFLSHRTESGMSGREVEQLLTTIQKCTPRFRFDSIAPSAPFDSNSTTTRPFSTPAGTPSASPRKTLSKNPNGVYRWEGAGSAKQSRSRNRYASPAFGASRSTPERLVMKEISSSQEPRSDSKRRKVDDEFVEETSFNAETSIDGSSLPFPTPGPPTVSRANGVFPKLVVPSTPSRLLQKPTTPVVPSPLRQAWSDASSTSQNDGKQSPPPPPKQSKAANFMAELIKEVTPPRKPDVSNPYQTASPVSKAGPPRRANKRLRATGKPTVPAVVEKKPKEEDAKADASNEKGKEKQKEYSPQAIIEATVPKGSKRSRPPAHLERSPSAPASSNASSSRLSPSSQREDQVVIEARKVPYVVEELDEDEDESYRKAKKSKPSVNGSGSTPKSNLTIVAPSADVVIEEVDDVAMEESANSDTAIDTSLTAGSVSPTTSAPRTSFSFKSTSAPKEPSKLRYSYQPDGNITALTPASAPKAAPTPVFDFATSAAASAFTFAVPKEPKVDAVGDKKDVMETDPKVKALVADVSSLPTFVFTCNVTSVFPFTPAHVKARSTAISLPLSSLPTFDFNTRVLKNTNASASSSRLEPAATPFAFGAIKPTASSNSDRLFSTFTLFKPPANTPPDVPHLADVAKAPPKAFNWSAAGVAPPPTTSGDNWTCSMCMLSNPATATEKCGICDNPR</sequence>
<gene>
    <name evidence="2" type="ORF">K443DRAFT_671995</name>
</gene>
<feature type="compositionally biased region" description="Polar residues" evidence="1">
    <location>
        <begin position="251"/>
        <end position="261"/>
    </location>
</feature>
<name>A0A0C9XV85_9AGAR</name>
<feature type="compositionally biased region" description="Basic and acidic residues" evidence="1">
    <location>
        <begin position="458"/>
        <end position="469"/>
    </location>
</feature>
<proteinExistence type="predicted"/>
<evidence type="ECO:0000313" key="2">
    <source>
        <dbReference type="EMBL" id="KIK08946.1"/>
    </source>
</evidence>
<feature type="compositionally biased region" description="Basic and acidic residues" evidence="1">
    <location>
        <begin position="234"/>
        <end position="245"/>
    </location>
</feature>
<feature type="compositionally biased region" description="Polar residues" evidence="1">
    <location>
        <begin position="288"/>
        <end position="298"/>
    </location>
</feature>
<dbReference type="EMBL" id="KN838540">
    <property type="protein sequence ID" value="KIK08946.1"/>
    <property type="molecule type" value="Genomic_DNA"/>
</dbReference>
<feature type="compositionally biased region" description="Low complexity" evidence="1">
    <location>
        <begin position="439"/>
        <end position="457"/>
    </location>
</feature>
<organism evidence="2 3">
    <name type="scientific">Laccaria amethystina LaAM-08-1</name>
    <dbReference type="NCBI Taxonomy" id="1095629"/>
    <lineage>
        <taxon>Eukaryota</taxon>
        <taxon>Fungi</taxon>
        <taxon>Dikarya</taxon>
        <taxon>Basidiomycota</taxon>
        <taxon>Agaricomycotina</taxon>
        <taxon>Agaricomycetes</taxon>
        <taxon>Agaricomycetidae</taxon>
        <taxon>Agaricales</taxon>
        <taxon>Agaricineae</taxon>
        <taxon>Hydnangiaceae</taxon>
        <taxon>Laccaria</taxon>
    </lineage>
</organism>
<feature type="compositionally biased region" description="Acidic residues" evidence="1">
    <location>
        <begin position="48"/>
        <end position="65"/>
    </location>
</feature>
<dbReference type="Gene3D" id="4.10.1060.10">
    <property type="entry name" value="Zinc finger, RanBP2-type"/>
    <property type="match status" value="1"/>
</dbReference>
<evidence type="ECO:0000256" key="1">
    <source>
        <dbReference type="SAM" id="MobiDB-lite"/>
    </source>
</evidence>
<feature type="region of interest" description="Disordered" evidence="1">
    <location>
        <begin position="150"/>
        <end position="506"/>
    </location>
</feature>
<dbReference type="Proteomes" id="UP000054477">
    <property type="component" value="Unassembled WGS sequence"/>
</dbReference>
<feature type="region of interest" description="Disordered" evidence="1">
    <location>
        <begin position="1"/>
        <end position="115"/>
    </location>
</feature>
<dbReference type="HOGENOM" id="CLU_015888_0_0_1"/>
<feature type="compositionally biased region" description="Polar residues" evidence="1">
    <location>
        <begin position="158"/>
        <end position="187"/>
    </location>
</feature>
<keyword evidence="3" id="KW-1185">Reference proteome</keyword>
<evidence type="ECO:0000313" key="3">
    <source>
        <dbReference type="Proteomes" id="UP000054477"/>
    </source>
</evidence>
<feature type="compositionally biased region" description="Basic and acidic residues" evidence="1">
    <location>
        <begin position="341"/>
        <end position="352"/>
    </location>
</feature>
<feature type="compositionally biased region" description="Polar residues" evidence="1">
    <location>
        <begin position="528"/>
        <end position="562"/>
    </location>
</feature>
<reference evidence="2 3" key="1">
    <citation type="submission" date="2014-04" db="EMBL/GenBank/DDBJ databases">
        <authorList>
            <consortium name="DOE Joint Genome Institute"/>
            <person name="Kuo A."/>
            <person name="Kohler A."/>
            <person name="Nagy L.G."/>
            <person name="Floudas D."/>
            <person name="Copeland A."/>
            <person name="Barry K.W."/>
            <person name="Cichocki N."/>
            <person name="Veneault-Fourrey C."/>
            <person name="LaButti K."/>
            <person name="Lindquist E.A."/>
            <person name="Lipzen A."/>
            <person name="Lundell T."/>
            <person name="Morin E."/>
            <person name="Murat C."/>
            <person name="Sun H."/>
            <person name="Tunlid A."/>
            <person name="Henrissat B."/>
            <person name="Grigoriev I.V."/>
            <person name="Hibbett D.S."/>
            <person name="Martin F."/>
            <person name="Nordberg H.P."/>
            <person name="Cantor M.N."/>
            <person name="Hua S.X."/>
        </authorList>
    </citation>
    <scope>NUCLEOTIDE SEQUENCE [LARGE SCALE GENOMIC DNA]</scope>
    <source>
        <strain evidence="2 3">LaAM-08-1</strain>
    </source>
</reference>
<protein>
    <recommendedName>
        <fullName evidence="4">RanBP2-type domain-containing protein</fullName>
    </recommendedName>
</protein>
<reference evidence="3" key="2">
    <citation type="submission" date="2015-01" db="EMBL/GenBank/DDBJ databases">
        <title>Evolutionary Origins and Diversification of the Mycorrhizal Mutualists.</title>
        <authorList>
            <consortium name="DOE Joint Genome Institute"/>
            <consortium name="Mycorrhizal Genomics Consortium"/>
            <person name="Kohler A."/>
            <person name="Kuo A."/>
            <person name="Nagy L.G."/>
            <person name="Floudas D."/>
            <person name="Copeland A."/>
            <person name="Barry K.W."/>
            <person name="Cichocki N."/>
            <person name="Veneault-Fourrey C."/>
            <person name="LaButti K."/>
            <person name="Lindquist E.A."/>
            <person name="Lipzen A."/>
            <person name="Lundell T."/>
            <person name="Morin E."/>
            <person name="Murat C."/>
            <person name="Riley R."/>
            <person name="Ohm R."/>
            <person name="Sun H."/>
            <person name="Tunlid A."/>
            <person name="Henrissat B."/>
            <person name="Grigoriev I.V."/>
            <person name="Hibbett D.S."/>
            <person name="Martin F."/>
        </authorList>
    </citation>
    <scope>NUCLEOTIDE SEQUENCE [LARGE SCALE GENOMIC DNA]</scope>
    <source>
        <strain evidence="3">LaAM-08-1</strain>
    </source>
</reference>
<accession>A0A0C9XV85</accession>
<dbReference type="AlphaFoldDB" id="A0A0C9XV85"/>
<feature type="compositionally biased region" description="Polar residues" evidence="1">
    <location>
        <begin position="493"/>
        <end position="506"/>
    </location>
</feature>
<feature type="compositionally biased region" description="Basic and acidic residues" evidence="1">
    <location>
        <begin position="388"/>
        <end position="412"/>
    </location>
</feature>